<protein>
    <recommendedName>
        <fullName evidence="2">CIP2A N-terminal domain-containing protein</fullName>
    </recommendedName>
</protein>
<dbReference type="PANTHER" id="PTHR23161">
    <property type="entry name" value="PROTEIN CIP2A"/>
    <property type="match status" value="1"/>
</dbReference>
<dbReference type="PANTHER" id="PTHR23161:SF2">
    <property type="entry name" value="PROTEIN CIP2A"/>
    <property type="match status" value="1"/>
</dbReference>
<organism evidence="3 4">
    <name type="scientific">Tachysurus vachellii</name>
    <name type="common">Darkbarbel catfish</name>
    <name type="synonym">Pelteobagrus vachellii</name>
    <dbReference type="NCBI Taxonomy" id="175792"/>
    <lineage>
        <taxon>Eukaryota</taxon>
        <taxon>Metazoa</taxon>
        <taxon>Chordata</taxon>
        <taxon>Craniata</taxon>
        <taxon>Vertebrata</taxon>
        <taxon>Euteleostomi</taxon>
        <taxon>Actinopterygii</taxon>
        <taxon>Neopterygii</taxon>
        <taxon>Teleostei</taxon>
        <taxon>Ostariophysi</taxon>
        <taxon>Siluriformes</taxon>
        <taxon>Bagridae</taxon>
        <taxon>Tachysurus</taxon>
    </lineage>
</organism>
<evidence type="ECO:0000259" key="2">
    <source>
        <dbReference type="Pfam" id="PF21044"/>
    </source>
</evidence>
<keyword evidence="4" id="KW-1185">Reference proteome</keyword>
<evidence type="ECO:0000313" key="4">
    <source>
        <dbReference type="Proteomes" id="UP001187315"/>
    </source>
</evidence>
<dbReference type="SUPFAM" id="SSF48371">
    <property type="entry name" value="ARM repeat"/>
    <property type="match status" value="1"/>
</dbReference>
<feature type="coiled-coil region" evidence="1">
    <location>
        <begin position="683"/>
        <end position="902"/>
    </location>
</feature>
<dbReference type="InterPro" id="IPR016024">
    <property type="entry name" value="ARM-type_fold"/>
</dbReference>
<dbReference type="Gene3D" id="1.25.10.10">
    <property type="entry name" value="Leucine-rich Repeat Variant"/>
    <property type="match status" value="1"/>
</dbReference>
<dbReference type="AlphaFoldDB" id="A0AA88IIV9"/>
<feature type="domain" description="CIP2A N-terminal" evidence="2">
    <location>
        <begin position="25"/>
        <end position="431"/>
    </location>
</feature>
<dbReference type="Pfam" id="PF21044">
    <property type="entry name" value="CIP2A_N"/>
    <property type="match status" value="2"/>
</dbReference>
<keyword evidence="1" id="KW-0175">Coiled coil</keyword>
<accession>A0AA88IIV9</accession>
<feature type="domain" description="CIP2A N-terminal" evidence="2">
    <location>
        <begin position="460"/>
        <end position="597"/>
    </location>
</feature>
<dbReference type="EMBL" id="JAVHJS010000026">
    <property type="protein sequence ID" value="KAK2814789.1"/>
    <property type="molecule type" value="Genomic_DNA"/>
</dbReference>
<evidence type="ECO:0000313" key="3">
    <source>
        <dbReference type="EMBL" id="KAK2814789.1"/>
    </source>
</evidence>
<reference evidence="3" key="1">
    <citation type="submission" date="2023-08" db="EMBL/GenBank/DDBJ databases">
        <title>Pelteobagrus vachellii genome.</title>
        <authorList>
            <person name="Liu H."/>
        </authorList>
    </citation>
    <scope>NUCLEOTIDE SEQUENCE</scope>
    <source>
        <strain evidence="3">PRFRI_2022a</strain>
        <tissue evidence="3">Muscle</tissue>
    </source>
</reference>
<gene>
    <name evidence="3" type="ORF">Q7C36_023055</name>
</gene>
<comment type="caution">
    <text evidence="3">The sequence shown here is derived from an EMBL/GenBank/DDBJ whole genome shotgun (WGS) entry which is preliminary data.</text>
</comment>
<name>A0AA88IIV9_TACVA</name>
<dbReference type="InterPro" id="IPR042510">
    <property type="entry name" value="CIP2A"/>
</dbReference>
<sequence length="924" mass="103169">MDVTTCLKSLLLAIRQHRNNRGTLNTSLLQKHIEDVCELKCPRIWSSGQVLPSECLNGLLEVAGDPNTSPALTGSILSLLLQLASDDESKEAHSRYNIVGTLTAVIHCNRATPEDPIVQQCLQVLQHLTYNVRILHCASHIDDLLTFLMINIQSQNDVITKPCLGLMANLCRHNQSVQVQIKSQSNVKAFYRALLNFLGHNCLTVVIFALSILSSLTLSEEVGQKLFNAKNIHQTFQLIFNITVNGDGTMTRNYAVDLLVDLLKNAKIADYLTNYKHLPVCLSEVVCLLHGKDPDTAVKVLELLVSLCSVPPLRRLICQTVLKPATPRLQPTARNPAHAKGVEPGLSLLQWATRPLQGPERCYLLALELFTELFEEVIGSSQSGSARSFLELLLPALHSLLQTPDFIGGDELLQRHCARAGRALDLMLDILHNHLHLSLNDHYRHLSTINEQHSTLTHTLLCGDDMMKTLVAQHMSSELCVSLVELLLSNSQDYVTSVCSDTSARLSHVFCETVLKTLELMSQLKQHVADMETCFYQMLQDQRIVTPLSQALTSPHRERVHTALRILFEAAPLPDFPAVILGESIAANNAYRQREGESIVRVSGLQDDGVTSVKNVSLSTAAPNSPSGQSIDSLIEKLQSGIHDQMKDVHMSEIIDVYEQKISALASKESRLQDLLEAKALALSQADRLIAQYRCQRAQAEAEARKLASLLKDTERRKEELQAELSDQVMEVEKLKSDSQQLLQHNSRLQAVSDEHQNLKSTYNQLLSRYNKSEAMLKELQAAHISLTQQAESLRKNNDGLKLQQERLSSELQQKEERISAMEAALQEKHNTIADLHAEVKRQKEQAGEMDENINTLRKELAKTEQARKDASIKASSLELQRSQLEVKLQKKEEELNKHTHMIAMIHSLSSGKLKNDATANLSL</sequence>
<dbReference type="InterPro" id="IPR048701">
    <property type="entry name" value="CIP2A_N"/>
</dbReference>
<dbReference type="Proteomes" id="UP001187315">
    <property type="component" value="Unassembled WGS sequence"/>
</dbReference>
<evidence type="ECO:0000256" key="1">
    <source>
        <dbReference type="SAM" id="Coils"/>
    </source>
</evidence>
<dbReference type="InterPro" id="IPR011989">
    <property type="entry name" value="ARM-like"/>
</dbReference>
<proteinExistence type="predicted"/>